<evidence type="ECO:0000313" key="4">
    <source>
        <dbReference type="Proteomes" id="UP000235672"/>
    </source>
</evidence>
<name>A0A2J6Q761_9HELO</name>
<dbReference type="AlphaFoldDB" id="A0A2J6Q761"/>
<keyword evidence="4" id="KW-1185">Reference proteome</keyword>
<dbReference type="Proteomes" id="UP000235672">
    <property type="component" value="Unassembled WGS sequence"/>
</dbReference>
<evidence type="ECO:0000313" key="3">
    <source>
        <dbReference type="EMBL" id="PMD22118.1"/>
    </source>
</evidence>
<dbReference type="PANTHER" id="PTHR41390:SF1">
    <property type="entry name" value="NADH-UBIQUINONE OXIDOREDUCTASE 213 KDA SUBUNIT"/>
    <property type="match status" value="1"/>
</dbReference>
<dbReference type="PANTHER" id="PTHR41390">
    <property type="entry name" value="CHROMOSOME 7, WHOLE GENOME SHOTGUN SEQUENCE"/>
    <property type="match status" value="1"/>
</dbReference>
<reference evidence="3 4" key="1">
    <citation type="submission" date="2016-05" db="EMBL/GenBank/DDBJ databases">
        <title>A degradative enzymes factory behind the ericoid mycorrhizal symbiosis.</title>
        <authorList>
            <consortium name="DOE Joint Genome Institute"/>
            <person name="Martino E."/>
            <person name="Morin E."/>
            <person name="Grelet G."/>
            <person name="Kuo A."/>
            <person name="Kohler A."/>
            <person name="Daghino S."/>
            <person name="Barry K."/>
            <person name="Choi C."/>
            <person name="Cichocki N."/>
            <person name="Clum A."/>
            <person name="Copeland A."/>
            <person name="Hainaut M."/>
            <person name="Haridas S."/>
            <person name="Labutti K."/>
            <person name="Lindquist E."/>
            <person name="Lipzen A."/>
            <person name="Khouja H.-R."/>
            <person name="Murat C."/>
            <person name="Ohm R."/>
            <person name="Olson A."/>
            <person name="Spatafora J."/>
            <person name="Veneault-Fourrey C."/>
            <person name="Henrissat B."/>
            <person name="Grigoriev I."/>
            <person name="Martin F."/>
            <person name="Perotto S."/>
        </authorList>
    </citation>
    <scope>NUCLEOTIDE SEQUENCE [LARGE SCALE GENOMIC DNA]</scope>
    <source>
        <strain evidence="3 4">UAMH 7357</strain>
    </source>
</reference>
<accession>A0A2J6Q761</accession>
<keyword evidence="1" id="KW-0175">Coiled coil</keyword>
<dbReference type="EMBL" id="KZ613479">
    <property type="protein sequence ID" value="PMD22118.1"/>
    <property type="molecule type" value="Genomic_DNA"/>
</dbReference>
<proteinExistence type="predicted"/>
<gene>
    <name evidence="3" type="ORF">NA56DRAFT_625307</name>
</gene>
<feature type="coiled-coil region" evidence="1">
    <location>
        <begin position="197"/>
        <end position="224"/>
    </location>
</feature>
<organism evidence="3 4">
    <name type="scientific">Hyaloscypha hepaticicola</name>
    <dbReference type="NCBI Taxonomy" id="2082293"/>
    <lineage>
        <taxon>Eukaryota</taxon>
        <taxon>Fungi</taxon>
        <taxon>Dikarya</taxon>
        <taxon>Ascomycota</taxon>
        <taxon>Pezizomycotina</taxon>
        <taxon>Leotiomycetes</taxon>
        <taxon>Helotiales</taxon>
        <taxon>Hyaloscyphaceae</taxon>
        <taxon>Hyaloscypha</taxon>
    </lineage>
</organism>
<evidence type="ECO:0000256" key="2">
    <source>
        <dbReference type="SAM" id="MobiDB-lite"/>
    </source>
</evidence>
<protein>
    <submittedName>
        <fullName evidence="3">Uncharacterized protein</fullName>
    </submittedName>
</protein>
<dbReference type="OrthoDB" id="5565730at2759"/>
<sequence length="237" mass="25422">MQPTICTTQKVKGDMSPLQSPKRDSEPPQGGKGLPPEILEIIWPALQVGGLSGMSGMLVGGFAGVIRSSTPTLFALASGIQWFTLGTTFWASRGFVIHAWGKDKVGPREKVSASAIAGGVGGTAGGLLRGRGNVIPGAIMFAIFGATGQAMYNWADARNSERVEKGGVHKNSIFNSKWSPMKVLSDSEYEDMLREKLLRVNAQIALVDENIEALRAQERQLTADDEKKLKGRKDALP</sequence>
<dbReference type="STRING" id="1745343.A0A2J6Q761"/>
<evidence type="ECO:0000256" key="1">
    <source>
        <dbReference type="SAM" id="Coils"/>
    </source>
</evidence>
<feature type="compositionally biased region" description="Polar residues" evidence="2">
    <location>
        <begin position="1"/>
        <end position="10"/>
    </location>
</feature>
<feature type="region of interest" description="Disordered" evidence="2">
    <location>
        <begin position="1"/>
        <end position="34"/>
    </location>
</feature>